<proteinExistence type="predicted"/>
<sequence>MPVTTTLASELRRLPGSISRFTDAHRKGLPVRHIATVCAVAGTLILTAAGTASGAEGFLVINGTEHENPTGCIRVHDRPTRFHIGNETDSLAVVYMNAGCNGRITEEVEPGTNIETYGSSVRIE</sequence>
<protein>
    <submittedName>
        <fullName evidence="1">Uncharacterized protein</fullName>
    </submittedName>
</protein>
<dbReference type="Proteomes" id="UP000306378">
    <property type="component" value="Unassembled WGS sequence"/>
</dbReference>
<organism evidence="1 2">
    <name type="scientific">Nocardia cyriacigeorgica</name>
    <dbReference type="NCBI Taxonomy" id="135487"/>
    <lineage>
        <taxon>Bacteria</taxon>
        <taxon>Bacillati</taxon>
        <taxon>Actinomycetota</taxon>
        <taxon>Actinomycetes</taxon>
        <taxon>Mycobacteriales</taxon>
        <taxon>Nocardiaceae</taxon>
        <taxon>Nocardia</taxon>
    </lineage>
</organism>
<gene>
    <name evidence="1" type="ORF">FEK34_07950</name>
</gene>
<accession>A0A5R8NUB6</accession>
<comment type="caution">
    <text evidence="1">The sequence shown here is derived from an EMBL/GenBank/DDBJ whole genome shotgun (WGS) entry which is preliminary data.</text>
</comment>
<dbReference type="RefSeq" id="WP_138447202.1">
    <property type="nucleotide sequence ID" value="NZ_VBUT01000003.1"/>
</dbReference>
<evidence type="ECO:0000313" key="1">
    <source>
        <dbReference type="EMBL" id="TLF79310.1"/>
    </source>
</evidence>
<dbReference type="AlphaFoldDB" id="A0A5R8NUB6"/>
<evidence type="ECO:0000313" key="2">
    <source>
        <dbReference type="Proteomes" id="UP000306378"/>
    </source>
</evidence>
<name>A0A5R8NUB6_9NOCA</name>
<dbReference type="EMBL" id="VBUT01000003">
    <property type="protein sequence ID" value="TLF79310.1"/>
    <property type="molecule type" value="Genomic_DNA"/>
</dbReference>
<reference evidence="1 2" key="1">
    <citation type="submission" date="2019-05" db="EMBL/GenBank/DDBJ databases">
        <title>Genomes sequences of two Nocardia cyriacigeorgica environmental isolates, type strains Nocardia asteroides ATCC 19247 and Nocardia cyriacigeorgica DSM 44484.</title>
        <authorList>
            <person name="Vautrin F."/>
            <person name="Bergeron E."/>
            <person name="Dubost A."/>
            <person name="Abrouk D."/>
            <person name="Rodriguez Nava V."/>
            <person name="Pujic P."/>
        </authorList>
    </citation>
    <scope>NUCLEOTIDE SEQUENCE [LARGE SCALE GENOMIC DNA]</scope>
    <source>
        <strain evidence="1 2">EML 446</strain>
    </source>
</reference>